<dbReference type="Gene3D" id="1.10.150.530">
    <property type="match status" value="1"/>
</dbReference>
<dbReference type="InterPro" id="IPR007197">
    <property type="entry name" value="rSAM"/>
</dbReference>
<evidence type="ECO:0000256" key="6">
    <source>
        <dbReference type="ARBA" id="ARBA00022679"/>
    </source>
</evidence>
<dbReference type="PANTHER" id="PTHR30544">
    <property type="entry name" value="23S RRNA METHYLTRANSFERASE"/>
    <property type="match status" value="1"/>
</dbReference>
<dbReference type="SFLD" id="SFLDG01062">
    <property type="entry name" value="methyltransferase_(Class_A)"/>
    <property type="match status" value="1"/>
</dbReference>
<feature type="binding site" evidence="12">
    <location>
        <position position="286"/>
    </location>
    <ligand>
        <name>S-adenosyl-L-methionine</name>
        <dbReference type="ChEBI" id="CHEBI:59789"/>
    </ligand>
</feature>
<protein>
    <recommendedName>
        <fullName evidence="12">Probable dual-specificity RNA methyltransferase RlmN</fullName>
        <ecNumber evidence="12">2.1.1.192</ecNumber>
    </recommendedName>
    <alternativeName>
        <fullName evidence="12">23S rRNA (adenine(2503)-C(2))-methyltransferase</fullName>
    </alternativeName>
    <alternativeName>
        <fullName evidence="12">23S rRNA m2A2503 methyltransferase</fullName>
    </alternativeName>
    <alternativeName>
        <fullName evidence="12">Ribosomal RNA large subunit methyltransferase N</fullName>
    </alternativeName>
    <alternativeName>
        <fullName evidence="12">tRNA (adenine(37)-C(2))-methyltransferase</fullName>
    </alternativeName>
    <alternativeName>
        <fullName evidence="12">tRNA m2A37 methyltransferase</fullName>
    </alternativeName>
</protein>
<comment type="cofactor">
    <cofactor evidence="12">
        <name>[4Fe-4S] cluster</name>
        <dbReference type="ChEBI" id="CHEBI:49883"/>
    </cofactor>
    <text evidence="12">Binds 1 [4Fe-4S] cluster. The cluster is coordinated with 3 cysteines and an exchangeable S-adenosyl-L-methionine.</text>
</comment>
<sequence length="337" mass="37868">MLKNLKDLELAELKKIADKPFYGAILFDWIQNKAAENLDQISNLPKTLRTELKNNGFTLANLKLLKRSAAADGTLKYLFALPDGQKIETVLLNDAGRRTLCVSTQVGCKMACAFCATGRMKFKRNLSAGEIVDQVIQAEKIEKNKIQNLVYMGMGEPLDNYDNVLKSIRILNDKAGKNIGARHITISTCGLVPGIERLADEGLQLRLAISLHAATDSLRAKLMPINKKYPLPDLMRALKIYQKKTGRRLTFEYIMLHGVNDAREQARSLLKLLSGISAHINLIEYNPHARAEFQPSARKAIKEFWWLTTDRGFETAIRYKRGQAVNAACGQLYAENY</sequence>
<gene>
    <name evidence="12 14" type="primary">rlmN</name>
    <name evidence="14" type="ORF">NO1_1059</name>
</gene>
<dbReference type="PANTHER" id="PTHR30544:SF5">
    <property type="entry name" value="RADICAL SAM CORE DOMAIN-CONTAINING PROTEIN"/>
    <property type="match status" value="1"/>
</dbReference>
<accession>A0A388TAQ6</accession>
<keyword evidence="15" id="KW-1185">Reference proteome</keyword>
<dbReference type="EMBL" id="BGZN01000019">
    <property type="protein sequence ID" value="GBR73755.1"/>
    <property type="molecule type" value="Genomic_DNA"/>
</dbReference>
<reference evidence="14 15" key="1">
    <citation type="journal article" date="2019" name="ISME J.">
        <title>Genome analyses of uncultured TG2/ZB3 bacteria in 'Margulisbacteria' specifically attached to ectosymbiotic spirochetes of protists in the termite gut.</title>
        <authorList>
            <person name="Utami Y.D."/>
            <person name="Kuwahara H."/>
            <person name="Igai K."/>
            <person name="Murakami T."/>
            <person name="Sugaya K."/>
            <person name="Morikawa T."/>
            <person name="Nagura Y."/>
            <person name="Yuki M."/>
            <person name="Deevong P."/>
            <person name="Inoue T."/>
            <person name="Kihara K."/>
            <person name="Lo N."/>
            <person name="Yamada A."/>
            <person name="Ohkuma M."/>
            <person name="Hongoh Y."/>
        </authorList>
    </citation>
    <scope>NUCLEOTIDE SEQUENCE [LARGE SCALE GENOMIC DNA]</scope>
    <source>
        <strain evidence="14">NkOx7-01</strain>
    </source>
</reference>
<keyword evidence="6 12" id="KW-0808">Transferase</keyword>
<feature type="binding site" evidence="12">
    <location>
        <position position="115"/>
    </location>
    <ligand>
        <name>[4Fe-4S] cluster</name>
        <dbReference type="ChEBI" id="CHEBI:49883"/>
        <note>4Fe-4S-S-AdoMet</note>
    </ligand>
</feature>
<dbReference type="Pfam" id="PF04055">
    <property type="entry name" value="Radical_SAM"/>
    <property type="match status" value="1"/>
</dbReference>
<dbReference type="Gene3D" id="3.20.20.70">
    <property type="entry name" value="Aldolase class I"/>
    <property type="match status" value="1"/>
</dbReference>
<comment type="function">
    <text evidence="12">Specifically methylates position 2 of adenine 2503 in 23S rRNA and position 2 of adenine 37 in tRNAs.</text>
</comment>
<keyword evidence="10 12" id="KW-0411">Iron-sulfur</keyword>
<dbReference type="InterPro" id="IPR004383">
    <property type="entry name" value="rRNA_lsu_MTrfase_RlmN/Cfr"/>
</dbReference>
<dbReference type="SFLD" id="SFLDS00029">
    <property type="entry name" value="Radical_SAM"/>
    <property type="match status" value="1"/>
</dbReference>
<comment type="catalytic activity">
    <reaction evidence="12">
        <text>adenosine(2503) in 23S rRNA + 2 reduced [2Fe-2S]-[ferredoxin] + 2 S-adenosyl-L-methionine = 2-methyladenosine(2503) in 23S rRNA + 5'-deoxyadenosine + L-methionine + 2 oxidized [2Fe-2S]-[ferredoxin] + S-adenosyl-L-homocysteine</text>
        <dbReference type="Rhea" id="RHEA:42916"/>
        <dbReference type="Rhea" id="RHEA-COMP:10000"/>
        <dbReference type="Rhea" id="RHEA-COMP:10001"/>
        <dbReference type="Rhea" id="RHEA-COMP:10152"/>
        <dbReference type="Rhea" id="RHEA-COMP:10282"/>
        <dbReference type="ChEBI" id="CHEBI:17319"/>
        <dbReference type="ChEBI" id="CHEBI:33737"/>
        <dbReference type="ChEBI" id="CHEBI:33738"/>
        <dbReference type="ChEBI" id="CHEBI:57844"/>
        <dbReference type="ChEBI" id="CHEBI:57856"/>
        <dbReference type="ChEBI" id="CHEBI:59789"/>
        <dbReference type="ChEBI" id="CHEBI:74411"/>
        <dbReference type="ChEBI" id="CHEBI:74497"/>
        <dbReference type="EC" id="2.1.1.192"/>
    </reaction>
</comment>
<keyword evidence="8 12" id="KW-0479">Metal-binding</keyword>
<keyword evidence="11 12" id="KW-1015">Disulfide bond</keyword>
<comment type="caution">
    <text evidence="12">Lacks conserved residue(s) required for the propagation of feature annotation.</text>
</comment>
<feature type="binding site" evidence="12">
    <location>
        <begin position="210"/>
        <end position="212"/>
    </location>
    <ligand>
        <name>S-adenosyl-L-methionine</name>
        <dbReference type="ChEBI" id="CHEBI:59789"/>
    </ligand>
</feature>
<name>A0A388TAQ6_TERA1</name>
<feature type="domain" description="Radical SAM core" evidence="13">
    <location>
        <begin position="94"/>
        <end position="318"/>
    </location>
</feature>
<dbReference type="AlphaFoldDB" id="A0A388TAQ6"/>
<feature type="binding site" evidence="12">
    <location>
        <position position="112"/>
    </location>
    <ligand>
        <name>[4Fe-4S] cluster</name>
        <dbReference type="ChEBI" id="CHEBI:49883"/>
        <note>4Fe-4S-S-AdoMet</note>
    </ligand>
</feature>
<keyword evidence="2 12" id="KW-0004">4Fe-4S</keyword>
<dbReference type="EC" id="2.1.1.192" evidence="12"/>
<evidence type="ECO:0000256" key="9">
    <source>
        <dbReference type="ARBA" id="ARBA00023004"/>
    </source>
</evidence>
<feature type="binding site" evidence="12">
    <location>
        <position position="187"/>
    </location>
    <ligand>
        <name>S-adenosyl-L-methionine</name>
        <dbReference type="ChEBI" id="CHEBI:59789"/>
    </ligand>
</feature>
<dbReference type="GO" id="GO:0070475">
    <property type="term" value="P:rRNA base methylation"/>
    <property type="evidence" value="ECO:0007669"/>
    <property type="project" value="UniProtKB-UniRule"/>
</dbReference>
<feature type="active site" description="Proton acceptor" evidence="12">
    <location>
        <position position="88"/>
    </location>
</feature>
<dbReference type="FunFam" id="3.20.20.70:FF:000014">
    <property type="entry name" value="Probable dual-specificity RNA methyltransferase RlmN"/>
    <property type="match status" value="1"/>
</dbReference>
<feature type="active site" description="S-methylcysteine intermediate" evidence="12">
    <location>
        <position position="329"/>
    </location>
</feature>
<dbReference type="InterPro" id="IPR013785">
    <property type="entry name" value="Aldolase_TIM"/>
</dbReference>
<evidence type="ECO:0000256" key="10">
    <source>
        <dbReference type="ARBA" id="ARBA00023014"/>
    </source>
</evidence>
<evidence type="ECO:0000256" key="1">
    <source>
        <dbReference type="ARBA" id="ARBA00004496"/>
    </source>
</evidence>
<evidence type="ECO:0000256" key="3">
    <source>
        <dbReference type="ARBA" id="ARBA00022490"/>
    </source>
</evidence>
<evidence type="ECO:0000313" key="15">
    <source>
        <dbReference type="Proteomes" id="UP000269352"/>
    </source>
</evidence>
<dbReference type="PIRSF" id="PIRSF006004">
    <property type="entry name" value="CHP00048"/>
    <property type="match status" value="1"/>
</dbReference>
<keyword evidence="3 12" id="KW-0963">Cytoplasm</keyword>
<dbReference type="HAMAP" id="MF_01849">
    <property type="entry name" value="RNA_methyltr_RlmN"/>
    <property type="match status" value="1"/>
</dbReference>
<dbReference type="Proteomes" id="UP000269352">
    <property type="component" value="Unassembled WGS sequence"/>
</dbReference>
<dbReference type="SUPFAM" id="SSF102114">
    <property type="entry name" value="Radical SAM enzymes"/>
    <property type="match status" value="1"/>
</dbReference>
<comment type="similarity">
    <text evidence="12">Belongs to the radical SAM superfamily. RlmN family.</text>
</comment>
<evidence type="ECO:0000313" key="14">
    <source>
        <dbReference type="EMBL" id="GBR73755.1"/>
    </source>
</evidence>
<evidence type="ECO:0000256" key="7">
    <source>
        <dbReference type="ARBA" id="ARBA00022691"/>
    </source>
</evidence>
<dbReference type="NCBIfam" id="TIGR00048">
    <property type="entry name" value="rRNA_mod_RlmN"/>
    <property type="match status" value="1"/>
</dbReference>
<dbReference type="GO" id="GO:0002935">
    <property type="term" value="F:tRNA (adenine(37)-C2)-methyltransferase activity"/>
    <property type="evidence" value="ECO:0007669"/>
    <property type="project" value="UniProtKB-UniRule"/>
</dbReference>
<comment type="caution">
    <text evidence="14">The sequence shown here is derived from an EMBL/GenBank/DDBJ whole genome shotgun (WGS) entry which is preliminary data.</text>
</comment>
<evidence type="ECO:0000256" key="11">
    <source>
        <dbReference type="ARBA" id="ARBA00023157"/>
    </source>
</evidence>
<dbReference type="GO" id="GO:0046872">
    <property type="term" value="F:metal ion binding"/>
    <property type="evidence" value="ECO:0007669"/>
    <property type="project" value="UniProtKB-KW"/>
</dbReference>
<evidence type="ECO:0000256" key="12">
    <source>
        <dbReference type="HAMAP-Rule" id="MF_01849"/>
    </source>
</evidence>
<evidence type="ECO:0000256" key="5">
    <source>
        <dbReference type="ARBA" id="ARBA00022603"/>
    </source>
</evidence>
<evidence type="ECO:0000256" key="4">
    <source>
        <dbReference type="ARBA" id="ARBA00022552"/>
    </source>
</evidence>
<dbReference type="CDD" id="cd01335">
    <property type="entry name" value="Radical_SAM"/>
    <property type="match status" value="1"/>
</dbReference>
<dbReference type="GO" id="GO:0019843">
    <property type="term" value="F:rRNA binding"/>
    <property type="evidence" value="ECO:0007669"/>
    <property type="project" value="UniProtKB-UniRule"/>
</dbReference>
<dbReference type="GO" id="GO:0070040">
    <property type="term" value="F:rRNA (adenine(2503)-C2-)-methyltransferase activity"/>
    <property type="evidence" value="ECO:0007669"/>
    <property type="project" value="UniProtKB-UniRule"/>
</dbReference>
<dbReference type="InterPro" id="IPR058240">
    <property type="entry name" value="rSAM_sf"/>
</dbReference>
<evidence type="ECO:0000259" key="13">
    <source>
        <dbReference type="PROSITE" id="PS51918"/>
    </source>
</evidence>
<dbReference type="InterPro" id="IPR027492">
    <property type="entry name" value="RNA_MTrfase_RlmN"/>
</dbReference>
<comment type="subcellular location">
    <subcellularLocation>
        <location evidence="1 12">Cytoplasm</location>
    </subcellularLocation>
</comment>
<keyword evidence="7 12" id="KW-0949">S-adenosyl-L-methionine</keyword>
<keyword evidence="4 12" id="KW-0698">rRNA processing</keyword>
<dbReference type="InterPro" id="IPR006638">
    <property type="entry name" value="Elp3/MiaA/NifB-like_rSAM"/>
</dbReference>
<dbReference type="SMART" id="SM00729">
    <property type="entry name" value="Elp3"/>
    <property type="match status" value="1"/>
</dbReference>
<dbReference type="PROSITE" id="PS51918">
    <property type="entry name" value="RADICAL_SAM"/>
    <property type="match status" value="1"/>
</dbReference>
<keyword evidence="12" id="KW-0819">tRNA processing</keyword>
<keyword evidence="9 12" id="KW-0408">Iron</keyword>
<dbReference type="GO" id="GO:0030488">
    <property type="term" value="P:tRNA methylation"/>
    <property type="evidence" value="ECO:0007669"/>
    <property type="project" value="UniProtKB-UniRule"/>
</dbReference>
<keyword evidence="5 12" id="KW-0489">Methyltransferase</keyword>
<feature type="binding site" evidence="12">
    <location>
        <begin position="155"/>
        <end position="156"/>
    </location>
    <ligand>
        <name>S-adenosyl-L-methionine</name>
        <dbReference type="ChEBI" id="CHEBI:59789"/>
    </ligand>
</feature>
<proteinExistence type="inferred from homology"/>
<evidence type="ECO:0000256" key="2">
    <source>
        <dbReference type="ARBA" id="ARBA00022485"/>
    </source>
</evidence>
<feature type="binding site" evidence="12">
    <location>
        <position position="108"/>
    </location>
    <ligand>
        <name>[4Fe-4S] cluster</name>
        <dbReference type="ChEBI" id="CHEBI:49883"/>
        <note>4Fe-4S-S-AdoMet</note>
    </ligand>
</feature>
<dbReference type="SFLD" id="SFLDF00275">
    <property type="entry name" value="adenosine_C2_methyltransferase"/>
    <property type="match status" value="1"/>
</dbReference>
<dbReference type="InterPro" id="IPR040072">
    <property type="entry name" value="Methyltransferase_A"/>
</dbReference>
<dbReference type="GO" id="GO:0005737">
    <property type="term" value="C:cytoplasm"/>
    <property type="evidence" value="ECO:0007669"/>
    <property type="project" value="UniProtKB-SubCell"/>
</dbReference>
<dbReference type="GO" id="GO:0000049">
    <property type="term" value="F:tRNA binding"/>
    <property type="evidence" value="ECO:0007669"/>
    <property type="project" value="UniProtKB-UniRule"/>
</dbReference>
<comment type="miscellaneous">
    <text evidence="12">Reaction proceeds by a ping-pong mechanism involving intermediate methylation of a conserved cysteine residue.</text>
</comment>
<evidence type="ECO:0000256" key="8">
    <source>
        <dbReference type="ARBA" id="ARBA00022723"/>
    </source>
</evidence>
<organism evidence="14 15">
    <name type="scientific">Termititenax aidoneus</name>
    <dbReference type="NCBI Taxonomy" id="2218524"/>
    <lineage>
        <taxon>Bacteria</taxon>
        <taxon>Bacillati</taxon>
        <taxon>Candidatus Margulisiibacteriota</taxon>
        <taxon>Candidatus Termititenacia</taxon>
        <taxon>Candidatus Termititenacales</taxon>
        <taxon>Candidatus Termititenacaceae</taxon>
        <taxon>Candidatus Termititenax</taxon>
    </lineage>
</organism>
<dbReference type="GO" id="GO:0051539">
    <property type="term" value="F:4 iron, 4 sulfur cluster binding"/>
    <property type="evidence" value="ECO:0007669"/>
    <property type="project" value="UniProtKB-UniRule"/>
</dbReference>
<comment type="catalytic activity">
    <reaction evidence="12">
        <text>adenosine(37) in tRNA + 2 reduced [2Fe-2S]-[ferredoxin] + 2 S-adenosyl-L-methionine = 2-methyladenosine(37) in tRNA + 5'-deoxyadenosine + L-methionine + 2 oxidized [2Fe-2S]-[ferredoxin] + S-adenosyl-L-homocysteine</text>
        <dbReference type="Rhea" id="RHEA:43332"/>
        <dbReference type="Rhea" id="RHEA-COMP:10000"/>
        <dbReference type="Rhea" id="RHEA-COMP:10001"/>
        <dbReference type="Rhea" id="RHEA-COMP:10162"/>
        <dbReference type="Rhea" id="RHEA-COMP:10485"/>
        <dbReference type="ChEBI" id="CHEBI:17319"/>
        <dbReference type="ChEBI" id="CHEBI:33737"/>
        <dbReference type="ChEBI" id="CHEBI:33738"/>
        <dbReference type="ChEBI" id="CHEBI:57844"/>
        <dbReference type="ChEBI" id="CHEBI:57856"/>
        <dbReference type="ChEBI" id="CHEBI:59789"/>
        <dbReference type="ChEBI" id="CHEBI:74411"/>
        <dbReference type="ChEBI" id="CHEBI:74497"/>
        <dbReference type="EC" id="2.1.1.192"/>
    </reaction>
</comment>